<evidence type="ECO:0000313" key="13">
    <source>
        <dbReference type="Proteomes" id="UP000614601"/>
    </source>
</evidence>
<evidence type="ECO:0000256" key="3">
    <source>
        <dbReference type="ARBA" id="ARBA00006676"/>
    </source>
</evidence>
<feature type="region of interest" description="Disordered" evidence="11">
    <location>
        <begin position="78"/>
        <end position="97"/>
    </location>
</feature>
<dbReference type="GO" id="GO:0046872">
    <property type="term" value="F:metal ion binding"/>
    <property type="evidence" value="ECO:0007669"/>
    <property type="project" value="UniProtKB-KW"/>
</dbReference>
<dbReference type="GO" id="GO:0003876">
    <property type="term" value="F:AMP deaminase activity"/>
    <property type="evidence" value="ECO:0007669"/>
    <property type="project" value="UniProtKB-EC"/>
</dbReference>
<protein>
    <recommendedName>
        <fullName evidence="9">AMP deaminase</fullName>
        <ecNumber evidence="9">3.5.4.6</ecNumber>
    </recommendedName>
</protein>
<dbReference type="PIRSF" id="PIRSF001251">
    <property type="entry name" value="AMP_deaminase_met"/>
    <property type="match status" value="1"/>
</dbReference>
<dbReference type="Proteomes" id="UP000614601">
    <property type="component" value="Unassembled WGS sequence"/>
</dbReference>
<evidence type="ECO:0000256" key="4">
    <source>
        <dbReference type="ARBA" id="ARBA00022723"/>
    </source>
</evidence>
<comment type="function">
    <text evidence="8">AMP deaminase plays a critical role in energy metabolism. Catalyzes the deamination of AMP to IMP and plays an important role in the purine nucleotide cycle.</text>
</comment>
<keyword evidence="6" id="KW-0862">Zinc</keyword>
<evidence type="ECO:0000313" key="12">
    <source>
        <dbReference type="EMBL" id="CAD5229689.1"/>
    </source>
</evidence>
<feature type="compositionally biased region" description="Polar residues" evidence="11">
    <location>
        <begin position="83"/>
        <end position="93"/>
    </location>
</feature>
<feature type="region of interest" description="Disordered" evidence="11">
    <location>
        <begin position="13"/>
        <end position="70"/>
    </location>
</feature>
<gene>
    <name evidence="12" type="ORF">BOKJ2_LOCUS13748</name>
</gene>
<dbReference type="InterPro" id="IPR006650">
    <property type="entry name" value="A/AMP_deam_AS"/>
</dbReference>
<evidence type="ECO:0000256" key="11">
    <source>
        <dbReference type="SAM" id="MobiDB-lite"/>
    </source>
</evidence>
<dbReference type="CDD" id="cd01319">
    <property type="entry name" value="AMPD"/>
    <property type="match status" value="1"/>
</dbReference>
<dbReference type="NCBIfam" id="TIGR01429">
    <property type="entry name" value="AMP_deaminase"/>
    <property type="match status" value="1"/>
</dbReference>
<keyword evidence="5 9" id="KW-0378">Hydrolase</keyword>
<evidence type="ECO:0000256" key="1">
    <source>
        <dbReference type="ARBA" id="ARBA00001947"/>
    </source>
</evidence>
<evidence type="ECO:0000256" key="6">
    <source>
        <dbReference type="ARBA" id="ARBA00022833"/>
    </source>
</evidence>
<keyword evidence="7" id="KW-0546">Nucleotide metabolism</keyword>
<comment type="pathway">
    <text evidence="2">Purine metabolism; IMP biosynthesis via salvage pathway; IMP from AMP: step 1/1.</text>
</comment>
<dbReference type="Gene3D" id="3.20.20.140">
    <property type="entry name" value="Metal-dependent hydrolases"/>
    <property type="match status" value="1"/>
</dbReference>
<dbReference type="SUPFAM" id="SSF51556">
    <property type="entry name" value="Metallo-dependent hydrolases"/>
    <property type="match status" value="1"/>
</dbReference>
<dbReference type="PANTHER" id="PTHR11359:SF0">
    <property type="entry name" value="AMP DEAMINASE"/>
    <property type="match status" value="1"/>
</dbReference>
<comment type="cofactor">
    <cofactor evidence="1 9">
        <name>Zn(2+)</name>
        <dbReference type="ChEBI" id="CHEBI:29105"/>
    </cofactor>
</comment>
<accession>A0A811LQL2</accession>
<evidence type="ECO:0000256" key="5">
    <source>
        <dbReference type="ARBA" id="ARBA00022801"/>
    </source>
</evidence>
<dbReference type="FunFam" id="3.20.20.140:FF:000035">
    <property type="entry name" value="Probable amp deaminase"/>
    <property type="match status" value="1"/>
</dbReference>
<evidence type="ECO:0000256" key="10">
    <source>
        <dbReference type="SAM" id="Coils"/>
    </source>
</evidence>
<evidence type="ECO:0000256" key="8">
    <source>
        <dbReference type="ARBA" id="ARBA00054146"/>
    </source>
</evidence>
<dbReference type="EMBL" id="CAJFDH010000006">
    <property type="protein sequence ID" value="CAD5229689.1"/>
    <property type="molecule type" value="Genomic_DNA"/>
</dbReference>
<dbReference type="GO" id="GO:0005829">
    <property type="term" value="C:cytosol"/>
    <property type="evidence" value="ECO:0007669"/>
    <property type="project" value="TreeGrafter"/>
</dbReference>
<keyword evidence="13" id="KW-1185">Reference proteome</keyword>
<reference evidence="12" key="1">
    <citation type="submission" date="2020-09" db="EMBL/GenBank/DDBJ databases">
        <authorList>
            <person name="Kikuchi T."/>
        </authorList>
    </citation>
    <scope>NUCLEOTIDE SEQUENCE</scope>
    <source>
        <strain evidence="12">SH1</strain>
    </source>
</reference>
<dbReference type="Proteomes" id="UP000783686">
    <property type="component" value="Unassembled WGS sequence"/>
</dbReference>
<comment type="similarity">
    <text evidence="3 9">Belongs to the metallo-dependent hydrolases superfamily. Adenosine and AMP deaminases family.</text>
</comment>
<keyword evidence="4 9" id="KW-0479">Metal-binding</keyword>
<dbReference type="GO" id="GO:0046033">
    <property type="term" value="P:AMP metabolic process"/>
    <property type="evidence" value="ECO:0007669"/>
    <property type="project" value="TreeGrafter"/>
</dbReference>
<dbReference type="AlphaFoldDB" id="A0A811LQL2"/>
<evidence type="ECO:0000256" key="7">
    <source>
        <dbReference type="ARBA" id="ARBA00023080"/>
    </source>
</evidence>
<organism evidence="12 13">
    <name type="scientific">Bursaphelenchus okinawaensis</name>
    <dbReference type="NCBI Taxonomy" id="465554"/>
    <lineage>
        <taxon>Eukaryota</taxon>
        <taxon>Metazoa</taxon>
        <taxon>Ecdysozoa</taxon>
        <taxon>Nematoda</taxon>
        <taxon>Chromadorea</taxon>
        <taxon>Rhabditida</taxon>
        <taxon>Tylenchina</taxon>
        <taxon>Tylenchomorpha</taxon>
        <taxon>Aphelenchoidea</taxon>
        <taxon>Aphelenchoididae</taxon>
        <taxon>Bursaphelenchus</taxon>
    </lineage>
</organism>
<dbReference type="EMBL" id="CAJFCW020000006">
    <property type="protein sequence ID" value="CAG9127190.1"/>
    <property type="molecule type" value="Genomic_DNA"/>
</dbReference>
<keyword evidence="10" id="KW-0175">Coiled coil</keyword>
<evidence type="ECO:0000256" key="2">
    <source>
        <dbReference type="ARBA" id="ARBA00004955"/>
    </source>
</evidence>
<comment type="catalytic activity">
    <reaction evidence="9">
        <text>AMP + H2O + H(+) = IMP + NH4(+)</text>
        <dbReference type="Rhea" id="RHEA:14777"/>
        <dbReference type="ChEBI" id="CHEBI:15377"/>
        <dbReference type="ChEBI" id="CHEBI:15378"/>
        <dbReference type="ChEBI" id="CHEBI:28938"/>
        <dbReference type="ChEBI" id="CHEBI:58053"/>
        <dbReference type="ChEBI" id="CHEBI:456215"/>
        <dbReference type="EC" id="3.5.4.6"/>
    </reaction>
</comment>
<dbReference type="FunFam" id="4.10.800.20:FF:000001">
    <property type="entry name" value="AMP deaminase"/>
    <property type="match status" value="1"/>
</dbReference>
<name>A0A811LQL2_9BILA</name>
<dbReference type="EC" id="3.5.4.6" evidence="9"/>
<feature type="region of interest" description="Disordered" evidence="11">
    <location>
        <begin position="155"/>
        <end position="188"/>
    </location>
</feature>
<dbReference type="PANTHER" id="PTHR11359">
    <property type="entry name" value="AMP DEAMINASE"/>
    <property type="match status" value="1"/>
</dbReference>
<proteinExistence type="inferred from homology"/>
<dbReference type="GO" id="GO:0032264">
    <property type="term" value="P:IMP salvage"/>
    <property type="evidence" value="ECO:0007669"/>
    <property type="project" value="UniProtKB-UniPathway"/>
</dbReference>
<feature type="compositionally biased region" description="Polar residues" evidence="11">
    <location>
        <begin position="13"/>
        <end position="54"/>
    </location>
</feature>
<feature type="coiled-coil region" evidence="10">
    <location>
        <begin position="279"/>
        <end position="308"/>
    </location>
</feature>
<comment type="caution">
    <text evidence="12">The sequence shown here is derived from an EMBL/GenBank/DDBJ whole genome shotgun (WGS) entry which is preliminary data.</text>
</comment>
<evidence type="ECO:0000256" key="9">
    <source>
        <dbReference type="PIRNR" id="PIRNR001251"/>
    </source>
</evidence>
<dbReference type="PROSITE" id="PS00485">
    <property type="entry name" value="A_DEAMINASE"/>
    <property type="match status" value="1"/>
</dbReference>
<dbReference type="Gene3D" id="4.10.800.20">
    <property type="match status" value="1"/>
</dbReference>
<dbReference type="Pfam" id="PF19326">
    <property type="entry name" value="AMP_deaminase"/>
    <property type="match status" value="1"/>
</dbReference>
<dbReference type="InterPro" id="IPR006329">
    <property type="entry name" value="AMPD"/>
</dbReference>
<sequence length="877" mass="101388">MKFKANFGYFRRQSSGSYSLPTNSDEQSSTSHEMSNSGKKNPHNGSFENPPSVNFFTSVDDDSTDVPDVEKQEIDKLAEQAKRQQISRQSSGKPWTLKQVDSEIFDTSPFKTGLADKMSSGPSHVVSSPFESPQYPIEIQETKKAIQRQIDNRTRLESNGQPSPDRHQSHSPQPTLECGSWGDANGAIPERDIASPQLVEMHTFRDAIDVNYQRMALTGEELSGVPLEDLKVASKQIQEALNLRQQYMDRIGNFFPTTTRNFLNGEYPKNLPKCRKKNTEMFIEERRRQQQQHEEEEERERLRVLLAERRSSAAHTSFHPPEPPVDHWGLNDPLPKYQQFKLARKHGVVEVLDTNGQLHSELAGSYIDRIQFLSDYERLITMIADGPLKSFCYRRLSFLQTKFQLHVLLNELRELHEQKSVPHRDFYNIRKVDTHIHAASSMNQKHLLRFIKKKLKTEADVVVMEQGGRKITMKQLFKELGLDAYDLSVDMLDVHADRNTFHRFDKFNTKYNPVGQSSLREVFIKTDNYVNGTYFAEVLKEVLSDLEDSKYQQAEPRLSIYGRKNDEWDKLAKWAISHDVWSPNVRWMVQIPRLFDVYKEKKMIANFDQFLDNLFTPLFEATNDPDSHPELFRFLLNVSGIDSVDDESKHEYVHFDKSTPEPAEYTDAENPPYSYYLYYMYANLTALNAFRRMRGLNTFSLRPHCGEAGHVNHLIIGFLTSESIAHGLLLRKVPVLQYLFYLTQMGIAMSPLSNNSLFISYHRNPLPEYLMKGLNVSISTDDPLQFHFTKEALMEEFSIAAQVWKLSSCDMCELARNSVLQSGFEDKVKIHWLGPNYKEEGVLGNDVARTNVPDIRVSFRHEALVDELYNLFRSHHL</sequence>
<dbReference type="UniPathway" id="UPA00591">
    <property type="reaction ID" value="UER00663"/>
</dbReference>
<dbReference type="OrthoDB" id="1723809at2759"/>
<dbReference type="InterPro" id="IPR032466">
    <property type="entry name" value="Metal_Hydrolase"/>
</dbReference>